<sequence>MKDQDDKSEKSKLKILKRTDYLSDLDGLLVNSKNFNKLFIQRTSNEWIKTQVEKIVESRIHLSKFIEVLTNFVVSENHHPHVVQQVLVWLSYFTENHSTSLQTPEIQQSLRNLCSYCYETCTLAKMYVEAANRGNAVENWSNGQKYTGYLPRRFYYTILPKTSFVYIDDENIVKKRKVLPAKRNSIDIKDDFTIPDNDDNDELMDLDSVSSMIENESEYEQESLYESLGESDGGVFDVNEPLSSDAEHHHHHHHQQQQRRFPFVPEDEWGEQDQADLFEAESDSDDFQYPDVDNDCPDNISVSSTASSTSSKQSLSLFPDVNVNVECTSARQDDSTGEKEGKEDPSESMMSSDSESTNENSKTKNKSKKKPLRKSNKLESVSNESPDNRRKSLRSSRKKTTPKK</sequence>
<name>A0AA85IWI8_TRIRE</name>
<reference evidence="2" key="1">
    <citation type="submission" date="2022-06" db="EMBL/GenBank/DDBJ databases">
        <authorList>
            <person name="Berger JAMES D."/>
            <person name="Berger JAMES D."/>
        </authorList>
    </citation>
    <scope>NUCLEOTIDE SEQUENCE [LARGE SCALE GENOMIC DNA]</scope>
</reference>
<feature type="region of interest" description="Disordered" evidence="1">
    <location>
        <begin position="282"/>
        <end position="404"/>
    </location>
</feature>
<organism evidence="2 3">
    <name type="scientific">Trichobilharzia regenti</name>
    <name type="common">Nasal bird schistosome</name>
    <dbReference type="NCBI Taxonomy" id="157069"/>
    <lineage>
        <taxon>Eukaryota</taxon>
        <taxon>Metazoa</taxon>
        <taxon>Spiralia</taxon>
        <taxon>Lophotrochozoa</taxon>
        <taxon>Platyhelminthes</taxon>
        <taxon>Trematoda</taxon>
        <taxon>Digenea</taxon>
        <taxon>Strigeidida</taxon>
        <taxon>Schistosomatoidea</taxon>
        <taxon>Schistosomatidae</taxon>
        <taxon>Trichobilharzia</taxon>
    </lineage>
</organism>
<evidence type="ECO:0000313" key="2">
    <source>
        <dbReference type="Proteomes" id="UP000050795"/>
    </source>
</evidence>
<feature type="compositionally biased region" description="Low complexity" evidence="1">
    <location>
        <begin position="301"/>
        <end position="316"/>
    </location>
</feature>
<feature type="compositionally biased region" description="Basic and acidic residues" evidence="1">
    <location>
        <begin position="331"/>
        <end position="345"/>
    </location>
</feature>
<keyword evidence="2" id="KW-1185">Reference proteome</keyword>
<feature type="compositionally biased region" description="Basic residues" evidence="1">
    <location>
        <begin position="391"/>
        <end position="404"/>
    </location>
</feature>
<dbReference type="WBParaSite" id="TREG1_113140.1">
    <property type="protein sequence ID" value="TREG1_113140.1"/>
    <property type="gene ID" value="TREG1_113140"/>
</dbReference>
<dbReference type="AlphaFoldDB" id="A0AA85IWI8"/>
<dbReference type="Proteomes" id="UP000050795">
    <property type="component" value="Unassembled WGS sequence"/>
</dbReference>
<accession>A0AA85IWI8</accession>
<proteinExistence type="predicted"/>
<protein>
    <submittedName>
        <fullName evidence="3">Uncharacterized protein</fullName>
    </submittedName>
</protein>
<feature type="compositionally biased region" description="Basic residues" evidence="1">
    <location>
        <begin position="363"/>
        <end position="375"/>
    </location>
</feature>
<feature type="compositionally biased region" description="Acidic residues" evidence="1">
    <location>
        <begin position="282"/>
        <end position="296"/>
    </location>
</feature>
<feature type="region of interest" description="Disordered" evidence="1">
    <location>
        <begin position="214"/>
        <end position="260"/>
    </location>
</feature>
<reference evidence="3" key="2">
    <citation type="submission" date="2023-11" db="UniProtKB">
        <authorList>
            <consortium name="WormBaseParasite"/>
        </authorList>
    </citation>
    <scope>IDENTIFICATION</scope>
</reference>
<evidence type="ECO:0000256" key="1">
    <source>
        <dbReference type="SAM" id="MobiDB-lite"/>
    </source>
</evidence>
<evidence type="ECO:0000313" key="3">
    <source>
        <dbReference type="WBParaSite" id="TREG1_113140.1"/>
    </source>
</evidence>
<feature type="compositionally biased region" description="Low complexity" evidence="1">
    <location>
        <begin position="347"/>
        <end position="360"/>
    </location>
</feature>